<feature type="region of interest" description="Disordered" evidence="1">
    <location>
        <begin position="247"/>
        <end position="268"/>
    </location>
</feature>
<comment type="caution">
    <text evidence="2">The sequence shown here is derived from an EMBL/GenBank/DDBJ whole genome shotgun (WGS) entry which is preliminary data.</text>
</comment>
<dbReference type="Proteomes" id="UP001516023">
    <property type="component" value="Unassembled WGS sequence"/>
</dbReference>
<evidence type="ECO:0008006" key="4">
    <source>
        <dbReference type="Google" id="ProtNLM"/>
    </source>
</evidence>
<dbReference type="AlphaFoldDB" id="A0ABD3Q177"/>
<evidence type="ECO:0000313" key="3">
    <source>
        <dbReference type="Proteomes" id="UP001516023"/>
    </source>
</evidence>
<feature type="compositionally biased region" description="Polar residues" evidence="1">
    <location>
        <begin position="247"/>
        <end position="264"/>
    </location>
</feature>
<gene>
    <name evidence="2" type="ORF">HJC23_010221</name>
</gene>
<evidence type="ECO:0000256" key="1">
    <source>
        <dbReference type="SAM" id="MobiDB-lite"/>
    </source>
</evidence>
<protein>
    <recommendedName>
        <fullName evidence="4">RRM domain-containing protein</fullName>
    </recommendedName>
</protein>
<keyword evidence="3" id="KW-1185">Reference proteome</keyword>
<dbReference type="InterPro" id="IPR035979">
    <property type="entry name" value="RBD_domain_sf"/>
</dbReference>
<evidence type="ECO:0000313" key="2">
    <source>
        <dbReference type="EMBL" id="KAL3793649.1"/>
    </source>
</evidence>
<proteinExistence type="predicted"/>
<dbReference type="InterPro" id="IPR012677">
    <property type="entry name" value="Nucleotide-bd_a/b_plait_sf"/>
</dbReference>
<name>A0ABD3Q177_9STRA</name>
<dbReference type="EMBL" id="JABMIG020000089">
    <property type="protein sequence ID" value="KAL3793649.1"/>
    <property type="molecule type" value="Genomic_DNA"/>
</dbReference>
<feature type="region of interest" description="Disordered" evidence="1">
    <location>
        <begin position="527"/>
        <end position="548"/>
    </location>
</feature>
<dbReference type="SUPFAM" id="SSF54928">
    <property type="entry name" value="RNA-binding domain, RBD"/>
    <property type="match status" value="1"/>
</dbReference>
<feature type="region of interest" description="Disordered" evidence="1">
    <location>
        <begin position="109"/>
        <end position="141"/>
    </location>
</feature>
<sequence>MMMLRIRVQVQRVLATRASSVNTPWPCGSHIPLIVARDESTRGTWSSGPRSLVTTVHSFIDRKNPVHDPDGTNLFTTRPMHFAPSCMLRAGRFSTHALPEFDESDSEAWNLSHHRDGRVPLKSPTSQKKKHKPTKDDAIPKQSTQAARILFQSIAPHVEFRTLHQLTKQLTKMISRGLHPQLDSLGKVGKKRTLKRRLGMLFERDDDLTKTTQYSWSVKSHLWMEPIVYNFLVGKFLDSPSFTNNKATTSSNSLSYQADSTYPPNRNRHKFQRNLKTLIKAREMSLKHPIFWTEGSMRDSGFFSTSGKEKKPDRLRKEYLNRHQTLHAEKSKSQLVTEGESILELLMHKLPQPHFEKLMALLEKFADVDGNSPGKKRESWFIDDDMDSKPRVENTTKQIPIKDISRKDSKQQIISVLGTVLNKISASHSHLVAVELGKFFYVDMLTRSAEGRGDKPSLELACNTDDKKEPFSVDSISTDLDRIRAIDASFAIRKHHKLNSSDKRYQKTRDDFVTKMLQLQHDFASWKDNDTSETDSGDAADDSSDDVSSDLMVKEFQKEQLHYTIGARKQQQEALAETLVELRKMGLRKEGDGKRSRGRPRKGTHLKFTAVKMEDDSSRPSEELFADEFDKEQRIVFINNLPIDTTEEEIEHIYSRCGPLDSVKLFNLRPDLDPGPLSKKQLEERRRKQRLSNTGADTYTTYQKQTQNRPRTPVYGILTFQTAEGFGLATSPEMSLFGCVIRRHPVMSIKPRDMKTLYLENIPPNLLSIEVEYKLARLLHPHKMYVMLDGMKGVGRGGQESNGSTDDYQEYSEPASCEIKFENFRAANDTYQWMNGDGSIGEGAPFMGSEDCQIHWFRTPIDGMRYWTRDFNF</sequence>
<reference evidence="2 3" key="1">
    <citation type="journal article" date="2020" name="G3 (Bethesda)">
        <title>Improved Reference Genome for Cyclotella cryptica CCMP332, a Model for Cell Wall Morphogenesis, Salinity Adaptation, and Lipid Production in Diatoms (Bacillariophyta).</title>
        <authorList>
            <person name="Roberts W.R."/>
            <person name="Downey K.M."/>
            <person name="Ruck E.C."/>
            <person name="Traller J.C."/>
            <person name="Alverson A.J."/>
        </authorList>
    </citation>
    <scope>NUCLEOTIDE SEQUENCE [LARGE SCALE GENOMIC DNA]</scope>
    <source>
        <strain evidence="2 3">CCMP332</strain>
    </source>
</reference>
<feature type="region of interest" description="Disordered" evidence="1">
    <location>
        <begin position="674"/>
        <end position="697"/>
    </location>
</feature>
<organism evidence="2 3">
    <name type="scientific">Cyclotella cryptica</name>
    <dbReference type="NCBI Taxonomy" id="29204"/>
    <lineage>
        <taxon>Eukaryota</taxon>
        <taxon>Sar</taxon>
        <taxon>Stramenopiles</taxon>
        <taxon>Ochrophyta</taxon>
        <taxon>Bacillariophyta</taxon>
        <taxon>Coscinodiscophyceae</taxon>
        <taxon>Thalassiosirophycidae</taxon>
        <taxon>Stephanodiscales</taxon>
        <taxon>Stephanodiscaceae</taxon>
        <taxon>Cyclotella</taxon>
    </lineage>
</organism>
<accession>A0ABD3Q177</accession>
<feature type="compositionally biased region" description="Acidic residues" evidence="1">
    <location>
        <begin position="531"/>
        <end position="548"/>
    </location>
</feature>
<dbReference type="Gene3D" id="3.30.70.330">
    <property type="match status" value="1"/>
</dbReference>